<dbReference type="InterPro" id="IPR006127">
    <property type="entry name" value="ZnuA-like"/>
</dbReference>
<evidence type="ECO:0000256" key="2">
    <source>
        <dbReference type="ARBA" id="ARBA00015915"/>
    </source>
</evidence>
<dbReference type="PANTHER" id="PTHR42953:SF3">
    <property type="entry name" value="HIGH-AFFINITY ZINC UPTAKE SYSTEM PROTEIN ZNUA"/>
    <property type="match status" value="1"/>
</dbReference>
<dbReference type="RefSeq" id="WP_188924384.1">
    <property type="nucleotide sequence ID" value="NZ_BMQI01000009.1"/>
</dbReference>
<keyword evidence="5" id="KW-0864">Zinc transport</keyword>
<evidence type="ECO:0000256" key="5">
    <source>
        <dbReference type="ARBA" id="ARBA00022906"/>
    </source>
</evidence>
<evidence type="ECO:0000256" key="3">
    <source>
        <dbReference type="ARBA" id="ARBA00022448"/>
    </source>
</evidence>
<evidence type="ECO:0000313" key="6">
    <source>
        <dbReference type="EMBL" id="MCL1104787.1"/>
    </source>
</evidence>
<keyword evidence="4" id="KW-0732">Signal</keyword>
<dbReference type="AlphaFoldDB" id="A0A9X2CD30"/>
<dbReference type="Proteomes" id="UP001139408">
    <property type="component" value="Unassembled WGS sequence"/>
</dbReference>
<organism evidence="6 7">
    <name type="scientific">Shewanella algicola</name>
    <dbReference type="NCBI Taxonomy" id="640633"/>
    <lineage>
        <taxon>Bacteria</taxon>
        <taxon>Pseudomonadati</taxon>
        <taxon>Pseudomonadota</taxon>
        <taxon>Gammaproteobacteria</taxon>
        <taxon>Alteromonadales</taxon>
        <taxon>Shewanellaceae</taxon>
        <taxon>Shewanella</taxon>
    </lineage>
</organism>
<dbReference type="InterPro" id="IPR050492">
    <property type="entry name" value="Bact_metal-bind_prot9"/>
</dbReference>
<evidence type="ECO:0000313" key="7">
    <source>
        <dbReference type="Proteomes" id="UP001139408"/>
    </source>
</evidence>
<keyword evidence="3" id="KW-0813">Transport</keyword>
<accession>A0A9X2CD30</accession>
<dbReference type="Gene3D" id="3.40.50.1980">
    <property type="entry name" value="Nitrogenase molybdenum iron protein domain"/>
    <property type="match status" value="2"/>
</dbReference>
<dbReference type="GO" id="GO:0046872">
    <property type="term" value="F:metal ion binding"/>
    <property type="evidence" value="ECO:0007669"/>
    <property type="project" value="InterPro"/>
</dbReference>
<reference evidence="6" key="1">
    <citation type="submission" date="2022-01" db="EMBL/GenBank/DDBJ databases">
        <title>Whole genome-based taxonomy of the Shewanellaceae.</title>
        <authorList>
            <person name="Martin-Rodriguez A.J."/>
        </authorList>
    </citation>
    <scope>NUCLEOTIDE SEQUENCE</scope>
    <source>
        <strain evidence="6">DSM 23803</strain>
    </source>
</reference>
<evidence type="ECO:0000256" key="4">
    <source>
        <dbReference type="ARBA" id="ARBA00022729"/>
    </source>
</evidence>
<dbReference type="Pfam" id="PF01297">
    <property type="entry name" value="ZnuA"/>
    <property type="match status" value="1"/>
</dbReference>
<evidence type="ECO:0000256" key="1">
    <source>
        <dbReference type="ARBA" id="ARBA00011028"/>
    </source>
</evidence>
<protein>
    <recommendedName>
        <fullName evidence="2">High-affinity zinc uptake system protein ZnuA</fullName>
    </recommendedName>
</protein>
<comment type="caution">
    <text evidence="6">The sequence shown here is derived from an EMBL/GenBank/DDBJ whole genome shotgun (WGS) entry which is preliminary data.</text>
</comment>
<sequence length="296" mass="32601">MSKSLKALTGIAAALFLIGFAFTLFNSFSDDESQSLTANSAKEHKLTIVTSILPQEYFVDRIGGDRVQVQALVTPGSSPATYEPTPRQMAALSEAELFFRVGVPFENAFIPKIDSMTKQLHIVDTRKGITIKGNDPHIWLSPRLVKLQARTIAEAIIKKDPAGKADYEKNLAELLKDLDALDALLTKALAPVKGKTFMVFHPSWGYFADAYGLEQQSIEVEGKEPSGRQLIRMVELSQNEDVRVIFVQPQFNMASANRIAKAINGVVVPIDPLARDYIGNLQQVATTVLEALQQQD</sequence>
<dbReference type="GO" id="GO:0006829">
    <property type="term" value="P:zinc ion transport"/>
    <property type="evidence" value="ECO:0007669"/>
    <property type="project" value="UniProtKB-KW"/>
</dbReference>
<keyword evidence="5" id="KW-0406">Ion transport</keyword>
<proteinExistence type="inferred from homology"/>
<dbReference type="SUPFAM" id="SSF53807">
    <property type="entry name" value="Helical backbone' metal receptor"/>
    <property type="match status" value="1"/>
</dbReference>
<keyword evidence="5" id="KW-0862">Zinc</keyword>
<keyword evidence="7" id="KW-1185">Reference proteome</keyword>
<dbReference type="EMBL" id="JAKILJ010000009">
    <property type="protein sequence ID" value="MCL1104787.1"/>
    <property type="molecule type" value="Genomic_DNA"/>
</dbReference>
<name>A0A9X2CD30_9GAMM</name>
<comment type="similarity">
    <text evidence="1">Belongs to the bacterial solute-binding protein 9 family.</text>
</comment>
<gene>
    <name evidence="6" type="ORF">L2749_05870</name>
</gene>
<dbReference type="PANTHER" id="PTHR42953">
    <property type="entry name" value="HIGH-AFFINITY ZINC UPTAKE SYSTEM PROTEIN ZNUA-RELATED"/>
    <property type="match status" value="1"/>
</dbReference>